<feature type="transmembrane region" description="Helical" evidence="5">
    <location>
        <begin position="376"/>
        <end position="394"/>
    </location>
</feature>
<gene>
    <name evidence="7" type="ORF">G3M70_01895</name>
</gene>
<feature type="transmembrane region" description="Helical" evidence="5">
    <location>
        <begin position="345"/>
        <end position="364"/>
    </location>
</feature>
<name>A0A7T0FZ26_9BACT</name>
<evidence type="ECO:0000313" key="7">
    <source>
        <dbReference type="EMBL" id="QPJ60705.1"/>
    </source>
</evidence>
<comment type="subcellular location">
    <subcellularLocation>
        <location evidence="1">Membrane</location>
        <topology evidence="1">Multi-pass membrane protein</topology>
    </subcellularLocation>
</comment>
<dbReference type="AlphaFoldDB" id="A0A7T0FZ26"/>
<evidence type="ECO:0000313" key="8">
    <source>
        <dbReference type="Proteomes" id="UP000594688"/>
    </source>
</evidence>
<reference evidence="7 8" key="1">
    <citation type="submission" date="2020-02" db="EMBL/GenBank/DDBJ databases">
        <title>Genomic and physiological characterization of two novel Nitrospinaceae genera.</title>
        <authorList>
            <person name="Mueller A.J."/>
            <person name="Jung M.-Y."/>
            <person name="Strachan C.R."/>
            <person name="Herbold C.W."/>
            <person name="Kirkegaard R.H."/>
            <person name="Daims H."/>
        </authorList>
    </citation>
    <scope>NUCLEOTIDE SEQUENCE [LARGE SCALE GENOMIC DNA]</scope>
    <source>
        <strain evidence="7">EB</strain>
    </source>
</reference>
<keyword evidence="2 5" id="KW-0812">Transmembrane</keyword>
<feature type="transmembrane region" description="Helical" evidence="5">
    <location>
        <begin position="247"/>
        <end position="265"/>
    </location>
</feature>
<dbReference type="Proteomes" id="UP000594688">
    <property type="component" value="Chromosome"/>
</dbReference>
<dbReference type="InterPro" id="IPR007016">
    <property type="entry name" value="O-antigen_ligase-rel_domated"/>
</dbReference>
<evidence type="ECO:0000256" key="1">
    <source>
        <dbReference type="ARBA" id="ARBA00004141"/>
    </source>
</evidence>
<proteinExistence type="predicted"/>
<feature type="transmembrane region" description="Helical" evidence="5">
    <location>
        <begin position="66"/>
        <end position="89"/>
    </location>
</feature>
<dbReference type="GO" id="GO:0016874">
    <property type="term" value="F:ligase activity"/>
    <property type="evidence" value="ECO:0007669"/>
    <property type="project" value="UniProtKB-KW"/>
</dbReference>
<organism evidence="7 8">
    <name type="scientific">Candidatus Nitronauta litoralis</name>
    <dbReference type="NCBI Taxonomy" id="2705533"/>
    <lineage>
        <taxon>Bacteria</taxon>
        <taxon>Pseudomonadati</taxon>
        <taxon>Nitrospinota/Tectimicrobiota group</taxon>
        <taxon>Nitrospinota</taxon>
        <taxon>Nitrospinia</taxon>
        <taxon>Nitrospinales</taxon>
        <taxon>Nitrospinaceae</taxon>
        <taxon>Candidatus Nitronauta</taxon>
    </lineage>
</organism>
<dbReference type="Pfam" id="PF04932">
    <property type="entry name" value="Wzy_C"/>
    <property type="match status" value="1"/>
</dbReference>
<feature type="transmembrane region" description="Helical" evidence="5">
    <location>
        <begin position="182"/>
        <end position="202"/>
    </location>
</feature>
<evidence type="ECO:0000259" key="6">
    <source>
        <dbReference type="Pfam" id="PF04932"/>
    </source>
</evidence>
<feature type="transmembrane region" description="Helical" evidence="5">
    <location>
        <begin position="209"/>
        <end position="227"/>
    </location>
</feature>
<dbReference type="PANTHER" id="PTHR37422:SF13">
    <property type="entry name" value="LIPOPOLYSACCHARIDE BIOSYNTHESIS PROTEIN PA4999-RELATED"/>
    <property type="match status" value="1"/>
</dbReference>
<dbReference type="PANTHER" id="PTHR37422">
    <property type="entry name" value="TEICHURONIC ACID BIOSYNTHESIS PROTEIN TUAE"/>
    <property type="match status" value="1"/>
</dbReference>
<protein>
    <submittedName>
        <fullName evidence="7">O-antigen ligase family protein</fullName>
    </submittedName>
</protein>
<evidence type="ECO:0000256" key="5">
    <source>
        <dbReference type="SAM" id="Phobius"/>
    </source>
</evidence>
<evidence type="ECO:0000256" key="3">
    <source>
        <dbReference type="ARBA" id="ARBA00022989"/>
    </source>
</evidence>
<accession>A0A7T0FZ26</accession>
<feature type="transmembrane region" description="Helical" evidence="5">
    <location>
        <begin position="28"/>
        <end position="54"/>
    </location>
</feature>
<sequence>MVPNKKSEIAPDQKAFPEILDRMQWGCLILFSVGCFVSISLAQISALAGFLTWLMQLRITRFWERIQIPVLLPIALFAGASICSTIFSVDWQVSIKTLKKLFEILIFFWAINALRTIGSAPSFINRLFFFNNTKENPLSSNGENLVRLFTLWGVLAALYSFYEASLHGIQLPHRVVGTFDNPISWGVILMMLSLLAFANLIYSSRKSRVLSGLLFSILVSCLIITLAREAWLGFTISISGMLFFRKPLLAVIAPLTFILILVLLPHSIQERLLAMTDFSQQTLKLRIQMWQGGWEIFKDYPVIGCGYNCSSFVANDYRGYEKFLQTWAGGFHNNFVQIAVELGSVGLLTWISIWVVFFWLSILRLQALNEDHPDRWLIHGSIWAIAAFLIACIFESHFYDTEVAMILFMIMALPFSITSDSKGVDEKNTLGYLL</sequence>
<feature type="transmembrane region" description="Helical" evidence="5">
    <location>
        <begin position="101"/>
        <end position="124"/>
    </location>
</feature>
<evidence type="ECO:0000256" key="4">
    <source>
        <dbReference type="ARBA" id="ARBA00023136"/>
    </source>
</evidence>
<evidence type="ECO:0000256" key="2">
    <source>
        <dbReference type="ARBA" id="ARBA00022692"/>
    </source>
</evidence>
<dbReference type="PROSITE" id="PS51257">
    <property type="entry name" value="PROKAR_LIPOPROTEIN"/>
    <property type="match status" value="1"/>
</dbReference>
<keyword evidence="4 5" id="KW-0472">Membrane</keyword>
<dbReference type="GO" id="GO:0016020">
    <property type="term" value="C:membrane"/>
    <property type="evidence" value="ECO:0007669"/>
    <property type="project" value="UniProtKB-SubCell"/>
</dbReference>
<keyword evidence="3 5" id="KW-1133">Transmembrane helix</keyword>
<keyword evidence="7" id="KW-0436">Ligase</keyword>
<dbReference type="KEGG" id="nli:G3M70_01895"/>
<dbReference type="InterPro" id="IPR051533">
    <property type="entry name" value="WaaL-like"/>
</dbReference>
<dbReference type="EMBL" id="CP048685">
    <property type="protein sequence ID" value="QPJ60705.1"/>
    <property type="molecule type" value="Genomic_DNA"/>
</dbReference>
<feature type="domain" description="O-antigen ligase-related" evidence="6">
    <location>
        <begin position="214"/>
        <end position="351"/>
    </location>
</feature>